<evidence type="ECO:0000256" key="2">
    <source>
        <dbReference type="PROSITE-ProRule" id="PRU00335"/>
    </source>
</evidence>
<dbReference type="InterPro" id="IPR023772">
    <property type="entry name" value="DNA-bd_HTH_TetR-type_CS"/>
</dbReference>
<organism evidence="4 5">
    <name type="scientific">Parablautia intestinalis</name>
    <dbReference type="NCBI Taxonomy" id="2320100"/>
    <lineage>
        <taxon>Bacteria</taxon>
        <taxon>Bacillati</taxon>
        <taxon>Bacillota</taxon>
        <taxon>Clostridia</taxon>
        <taxon>Lachnospirales</taxon>
        <taxon>Lachnospiraceae</taxon>
        <taxon>Parablautia</taxon>
    </lineage>
</organism>
<evidence type="ECO:0000256" key="1">
    <source>
        <dbReference type="ARBA" id="ARBA00023125"/>
    </source>
</evidence>
<keyword evidence="1 2" id="KW-0238">DNA-binding</keyword>
<accession>A0A3A9AAQ6</accession>
<feature type="domain" description="HTH tetR-type" evidence="3">
    <location>
        <begin position="9"/>
        <end position="69"/>
    </location>
</feature>
<dbReference type="OrthoDB" id="9780939at2"/>
<dbReference type="RefSeq" id="WP_120471853.1">
    <property type="nucleotide sequence ID" value="NZ_RAYQ01000025.1"/>
</dbReference>
<reference evidence="4 5" key="1">
    <citation type="submission" date="2018-09" db="EMBL/GenBank/DDBJ databases">
        <title>Murine metabolic-syndrome-specific gut microbial biobank.</title>
        <authorList>
            <person name="Liu C."/>
        </authorList>
    </citation>
    <scope>NUCLEOTIDE SEQUENCE [LARGE SCALE GENOMIC DNA]</scope>
    <source>
        <strain evidence="4 5">0.1xD8-82</strain>
    </source>
</reference>
<dbReference type="InterPro" id="IPR001647">
    <property type="entry name" value="HTH_TetR"/>
</dbReference>
<name>A0A3A9AAQ6_9FIRM</name>
<dbReference type="PRINTS" id="PR00455">
    <property type="entry name" value="HTHTETR"/>
</dbReference>
<dbReference type="Gene3D" id="1.10.10.60">
    <property type="entry name" value="Homeodomain-like"/>
    <property type="match status" value="1"/>
</dbReference>
<dbReference type="InterPro" id="IPR050624">
    <property type="entry name" value="HTH-type_Tx_Regulator"/>
</dbReference>
<dbReference type="GO" id="GO:0003677">
    <property type="term" value="F:DNA binding"/>
    <property type="evidence" value="ECO:0007669"/>
    <property type="project" value="UniProtKB-UniRule"/>
</dbReference>
<dbReference type="Pfam" id="PF00440">
    <property type="entry name" value="TetR_N"/>
    <property type="match status" value="1"/>
</dbReference>
<dbReference type="PROSITE" id="PS01081">
    <property type="entry name" value="HTH_TETR_1"/>
    <property type="match status" value="1"/>
</dbReference>
<comment type="caution">
    <text evidence="4">The sequence shown here is derived from an EMBL/GenBank/DDBJ whole genome shotgun (WGS) entry which is preliminary data.</text>
</comment>
<gene>
    <name evidence="4" type="ORF">D7V94_18850</name>
</gene>
<dbReference type="PANTHER" id="PTHR43479:SF11">
    <property type="entry name" value="ACREF_ENVCD OPERON REPRESSOR-RELATED"/>
    <property type="match status" value="1"/>
</dbReference>
<feature type="DNA-binding region" description="H-T-H motif" evidence="2">
    <location>
        <begin position="32"/>
        <end position="51"/>
    </location>
</feature>
<dbReference type="PROSITE" id="PS51257">
    <property type="entry name" value="PROKAR_LIPOPROTEIN"/>
    <property type="match status" value="1"/>
</dbReference>
<sequence length="205" mass="23625">MNKFLSLKEEKQVTIINAALGCFGKYGYAKASVNDIAVLAGISKASVFQYFGSKKQLYAYLLTYAGNIIMSSFRQADFDEKTDLFDRILLSSLTEAKTLEKNPYISQFILSAWTETSDEVRDILTEFKNETGKFRNHLILRKDDVSKFKNPNDAETVLQILMLMAEGYAAHCRNDEKTMYRSLTDDFQKMIAAMRRNFYKEEYLL</sequence>
<dbReference type="PROSITE" id="PS50977">
    <property type="entry name" value="HTH_TETR_2"/>
    <property type="match status" value="1"/>
</dbReference>
<dbReference type="SUPFAM" id="SSF46689">
    <property type="entry name" value="Homeodomain-like"/>
    <property type="match status" value="1"/>
</dbReference>
<protein>
    <submittedName>
        <fullName evidence="4">TetR/AcrR family transcriptional regulator</fullName>
    </submittedName>
</protein>
<dbReference type="InterPro" id="IPR009057">
    <property type="entry name" value="Homeodomain-like_sf"/>
</dbReference>
<dbReference type="Proteomes" id="UP000280696">
    <property type="component" value="Unassembled WGS sequence"/>
</dbReference>
<proteinExistence type="predicted"/>
<dbReference type="Gene3D" id="1.10.357.10">
    <property type="entry name" value="Tetracycline Repressor, domain 2"/>
    <property type="match status" value="1"/>
</dbReference>
<dbReference type="SUPFAM" id="SSF48498">
    <property type="entry name" value="Tetracyclin repressor-like, C-terminal domain"/>
    <property type="match status" value="1"/>
</dbReference>
<dbReference type="PANTHER" id="PTHR43479">
    <property type="entry name" value="ACREF/ENVCD OPERON REPRESSOR-RELATED"/>
    <property type="match status" value="1"/>
</dbReference>
<evidence type="ECO:0000313" key="4">
    <source>
        <dbReference type="EMBL" id="RKI88712.1"/>
    </source>
</evidence>
<keyword evidence="5" id="KW-1185">Reference proteome</keyword>
<dbReference type="InterPro" id="IPR036271">
    <property type="entry name" value="Tet_transcr_reg_TetR-rel_C_sf"/>
</dbReference>
<evidence type="ECO:0000313" key="5">
    <source>
        <dbReference type="Proteomes" id="UP000280696"/>
    </source>
</evidence>
<dbReference type="EMBL" id="RAYQ01000025">
    <property type="protein sequence ID" value="RKI88712.1"/>
    <property type="molecule type" value="Genomic_DNA"/>
</dbReference>
<dbReference type="AlphaFoldDB" id="A0A3A9AAQ6"/>
<evidence type="ECO:0000259" key="3">
    <source>
        <dbReference type="PROSITE" id="PS50977"/>
    </source>
</evidence>